<feature type="non-terminal residue" evidence="1">
    <location>
        <position position="54"/>
    </location>
</feature>
<organism evidence="1 2">
    <name type="scientific">Trifolium medium</name>
    <dbReference type="NCBI Taxonomy" id="97028"/>
    <lineage>
        <taxon>Eukaryota</taxon>
        <taxon>Viridiplantae</taxon>
        <taxon>Streptophyta</taxon>
        <taxon>Embryophyta</taxon>
        <taxon>Tracheophyta</taxon>
        <taxon>Spermatophyta</taxon>
        <taxon>Magnoliopsida</taxon>
        <taxon>eudicotyledons</taxon>
        <taxon>Gunneridae</taxon>
        <taxon>Pentapetalae</taxon>
        <taxon>rosids</taxon>
        <taxon>fabids</taxon>
        <taxon>Fabales</taxon>
        <taxon>Fabaceae</taxon>
        <taxon>Papilionoideae</taxon>
        <taxon>50 kb inversion clade</taxon>
        <taxon>NPAAA clade</taxon>
        <taxon>Hologalegina</taxon>
        <taxon>IRL clade</taxon>
        <taxon>Trifolieae</taxon>
        <taxon>Trifolium</taxon>
    </lineage>
</organism>
<sequence length="54" mass="6274">MEASSKFTSADSVRYFREVNKLYIGDDENQIIVDPVREGELITTVNGEEPHYFY</sequence>
<keyword evidence="2" id="KW-1185">Reference proteome</keyword>
<protein>
    <submittedName>
        <fullName evidence="1">Uncharacterized protein</fullName>
    </submittedName>
</protein>
<accession>A0A392RS02</accession>
<dbReference type="EMBL" id="LXQA010260958">
    <property type="protein sequence ID" value="MCI38874.1"/>
    <property type="molecule type" value="Genomic_DNA"/>
</dbReference>
<evidence type="ECO:0000313" key="1">
    <source>
        <dbReference type="EMBL" id="MCI38874.1"/>
    </source>
</evidence>
<name>A0A392RS02_9FABA</name>
<comment type="caution">
    <text evidence="1">The sequence shown here is derived from an EMBL/GenBank/DDBJ whole genome shotgun (WGS) entry which is preliminary data.</text>
</comment>
<evidence type="ECO:0000313" key="2">
    <source>
        <dbReference type="Proteomes" id="UP000265520"/>
    </source>
</evidence>
<reference evidence="1 2" key="1">
    <citation type="journal article" date="2018" name="Front. Plant Sci.">
        <title>Red Clover (Trifolium pratense) and Zigzag Clover (T. medium) - A Picture of Genomic Similarities and Differences.</title>
        <authorList>
            <person name="Dluhosova J."/>
            <person name="Istvanek J."/>
            <person name="Nedelnik J."/>
            <person name="Repkova J."/>
        </authorList>
    </citation>
    <scope>NUCLEOTIDE SEQUENCE [LARGE SCALE GENOMIC DNA]</scope>
    <source>
        <strain evidence="2">cv. 10/8</strain>
        <tissue evidence="1">Leaf</tissue>
    </source>
</reference>
<dbReference type="Proteomes" id="UP000265520">
    <property type="component" value="Unassembled WGS sequence"/>
</dbReference>
<dbReference type="AlphaFoldDB" id="A0A392RS02"/>
<proteinExistence type="predicted"/>